<dbReference type="Pfam" id="PF12833">
    <property type="entry name" value="HTH_18"/>
    <property type="match status" value="1"/>
</dbReference>
<dbReference type="GO" id="GO:0043565">
    <property type="term" value="F:sequence-specific DNA binding"/>
    <property type="evidence" value="ECO:0007669"/>
    <property type="project" value="InterPro"/>
</dbReference>
<evidence type="ECO:0000256" key="1">
    <source>
        <dbReference type="ARBA" id="ARBA00023015"/>
    </source>
</evidence>
<dbReference type="InterPro" id="IPR014710">
    <property type="entry name" value="RmlC-like_jellyroll"/>
</dbReference>
<sequence length="307" mass="35815">MDKISVKLRWSDHYKYSPQLMHVSRPSNPHSIFWIILGGNRELSINNITYELSEGDLVCIPPHCQRTDLSITGDKDMEYLVVGCDFKIGSFNLLDWYRFPVVSTVMDSEDWEQIQRLWYQLDVSGRSLLHEFITTDDPTYDESQFKMLNVHQTLINLRINAILSEWLEIIMKNVMPVIPVMHGLPNVIDERINRACSYIDTHLAEKLTIKILADHSFLSQSQFQLLFRKSLGISPMKYIQQQRFEYASQLLLSTNKAIREIGQSIGFDDQRHFSIWYKQACGLSPTQYRQQWCGPEQGHTVLPRKTV</sequence>
<dbReference type="AlphaFoldDB" id="A0A972GNT0"/>
<evidence type="ECO:0000313" key="6">
    <source>
        <dbReference type="Proteomes" id="UP000641588"/>
    </source>
</evidence>
<dbReference type="Proteomes" id="UP000641588">
    <property type="component" value="Unassembled WGS sequence"/>
</dbReference>
<organism evidence="5 6">
    <name type="scientific">Paenibacillus foliorum</name>
    <dbReference type="NCBI Taxonomy" id="2654974"/>
    <lineage>
        <taxon>Bacteria</taxon>
        <taxon>Bacillati</taxon>
        <taxon>Bacillota</taxon>
        <taxon>Bacilli</taxon>
        <taxon>Bacillales</taxon>
        <taxon>Paenibacillaceae</taxon>
        <taxon>Paenibacillus</taxon>
    </lineage>
</organism>
<dbReference type="SUPFAM" id="SSF46689">
    <property type="entry name" value="Homeodomain-like"/>
    <property type="match status" value="2"/>
</dbReference>
<evidence type="ECO:0000259" key="4">
    <source>
        <dbReference type="PROSITE" id="PS01124"/>
    </source>
</evidence>
<dbReference type="GO" id="GO:0003700">
    <property type="term" value="F:DNA-binding transcription factor activity"/>
    <property type="evidence" value="ECO:0007669"/>
    <property type="project" value="InterPro"/>
</dbReference>
<dbReference type="InterPro" id="IPR009057">
    <property type="entry name" value="Homeodomain-like_sf"/>
</dbReference>
<evidence type="ECO:0000256" key="2">
    <source>
        <dbReference type="ARBA" id="ARBA00023125"/>
    </source>
</evidence>
<gene>
    <name evidence="5" type="ORF">GC093_12770</name>
</gene>
<comment type="caution">
    <text evidence="5">The sequence shown here is derived from an EMBL/GenBank/DDBJ whole genome shotgun (WGS) entry which is preliminary data.</text>
</comment>
<dbReference type="RefSeq" id="WP_171652276.1">
    <property type="nucleotide sequence ID" value="NZ_WHOD01000052.1"/>
</dbReference>
<reference evidence="5" key="1">
    <citation type="submission" date="2019-10" db="EMBL/GenBank/DDBJ databases">
        <title>Description of Paenibacillus glebae sp. nov.</title>
        <authorList>
            <person name="Carlier A."/>
            <person name="Qi S."/>
        </authorList>
    </citation>
    <scope>NUCLEOTIDE SEQUENCE</scope>
    <source>
        <strain evidence="5">LMG 31456</strain>
    </source>
</reference>
<dbReference type="PANTHER" id="PTHR43280">
    <property type="entry name" value="ARAC-FAMILY TRANSCRIPTIONAL REGULATOR"/>
    <property type="match status" value="1"/>
</dbReference>
<protein>
    <submittedName>
        <fullName evidence="5">Helix-turn-helix domain-containing protein</fullName>
    </submittedName>
</protein>
<evidence type="ECO:0000313" key="5">
    <source>
        <dbReference type="EMBL" id="NOU94084.1"/>
    </source>
</evidence>
<feature type="domain" description="HTH araC/xylS-type" evidence="4">
    <location>
        <begin position="193"/>
        <end position="291"/>
    </location>
</feature>
<evidence type="ECO:0000256" key="3">
    <source>
        <dbReference type="ARBA" id="ARBA00023163"/>
    </source>
</evidence>
<dbReference type="Gene3D" id="2.60.120.10">
    <property type="entry name" value="Jelly Rolls"/>
    <property type="match status" value="1"/>
</dbReference>
<dbReference type="PROSITE" id="PS01124">
    <property type="entry name" value="HTH_ARAC_FAMILY_2"/>
    <property type="match status" value="1"/>
</dbReference>
<keyword evidence="3" id="KW-0804">Transcription</keyword>
<dbReference type="EMBL" id="WHOD01000052">
    <property type="protein sequence ID" value="NOU94084.1"/>
    <property type="molecule type" value="Genomic_DNA"/>
</dbReference>
<dbReference type="PANTHER" id="PTHR43280:SF28">
    <property type="entry name" value="HTH-TYPE TRANSCRIPTIONAL ACTIVATOR RHAS"/>
    <property type="match status" value="1"/>
</dbReference>
<proteinExistence type="predicted"/>
<dbReference type="Gene3D" id="1.10.10.60">
    <property type="entry name" value="Homeodomain-like"/>
    <property type="match status" value="2"/>
</dbReference>
<keyword evidence="1" id="KW-0805">Transcription regulation</keyword>
<dbReference type="SUPFAM" id="SSF51182">
    <property type="entry name" value="RmlC-like cupins"/>
    <property type="match status" value="1"/>
</dbReference>
<keyword evidence="6" id="KW-1185">Reference proteome</keyword>
<dbReference type="SMART" id="SM00342">
    <property type="entry name" value="HTH_ARAC"/>
    <property type="match status" value="1"/>
</dbReference>
<name>A0A972GNT0_9BACL</name>
<dbReference type="InterPro" id="IPR011051">
    <property type="entry name" value="RmlC_Cupin_sf"/>
</dbReference>
<accession>A0A972GNT0</accession>
<dbReference type="InterPro" id="IPR018060">
    <property type="entry name" value="HTH_AraC"/>
</dbReference>
<keyword evidence="2" id="KW-0238">DNA-binding</keyword>